<dbReference type="Pfam" id="PF03567">
    <property type="entry name" value="Sulfotransfer_2"/>
    <property type="match status" value="1"/>
</dbReference>
<dbReference type="AlphaFoldDB" id="B8CF23"/>
<dbReference type="PANTHER" id="PTHR12137">
    <property type="entry name" value="CARBOHYDRATE SULFOTRANSFERASE"/>
    <property type="match status" value="1"/>
</dbReference>
<evidence type="ECO:0000256" key="2">
    <source>
        <dbReference type="ARBA" id="ARBA00006339"/>
    </source>
</evidence>
<dbReference type="InterPro" id="IPR018011">
    <property type="entry name" value="Carb_sulfotrans_8-10"/>
</dbReference>
<gene>
    <name evidence="10" type="ORF">THAPSDRAFT_11617</name>
</gene>
<keyword evidence="3" id="KW-0808">Transferase</keyword>
<dbReference type="RefSeq" id="XP_002294774.1">
    <property type="nucleotide sequence ID" value="XM_002294738.1"/>
</dbReference>
<dbReference type="GO" id="GO:0016051">
    <property type="term" value="P:carbohydrate biosynthetic process"/>
    <property type="evidence" value="ECO:0007669"/>
    <property type="project" value="InterPro"/>
</dbReference>
<comment type="similarity">
    <text evidence="2">Belongs to the sulfotransferase 2 family.</text>
</comment>
<dbReference type="InterPro" id="IPR005331">
    <property type="entry name" value="Sulfotransferase"/>
</dbReference>
<keyword evidence="4" id="KW-0812">Transmembrane</keyword>
<evidence type="ECO:0000313" key="10">
    <source>
        <dbReference type="EMBL" id="EED88134.1"/>
    </source>
</evidence>
<evidence type="ECO:0000256" key="3">
    <source>
        <dbReference type="ARBA" id="ARBA00022679"/>
    </source>
</evidence>
<reference evidence="10 11" key="1">
    <citation type="journal article" date="2004" name="Science">
        <title>The genome of the diatom Thalassiosira pseudonana: ecology, evolution, and metabolism.</title>
        <authorList>
            <person name="Armbrust E.V."/>
            <person name="Berges J.A."/>
            <person name="Bowler C."/>
            <person name="Green B.R."/>
            <person name="Martinez D."/>
            <person name="Putnam N.H."/>
            <person name="Zhou S."/>
            <person name="Allen A.E."/>
            <person name="Apt K.E."/>
            <person name="Bechner M."/>
            <person name="Brzezinski M.A."/>
            <person name="Chaal B.K."/>
            <person name="Chiovitti A."/>
            <person name="Davis A.K."/>
            <person name="Demarest M.S."/>
            <person name="Detter J.C."/>
            <person name="Glavina T."/>
            <person name="Goodstein D."/>
            <person name="Hadi M.Z."/>
            <person name="Hellsten U."/>
            <person name="Hildebrand M."/>
            <person name="Jenkins B.D."/>
            <person name="Jurka J."/>
            <person name="Kapitonov V.V."/>
            <person name="Kroger N."/>
            <person name="Lau W.W."/>
            <person name="Lane T.W."/>
            <person name="Larimer F.W."/>
            <person name="Lippmeier J.C."/>
            <person name="Lucas S."/>
            <person name="Medina M."/>
            <person name="Montsant A."/>
            <person name="Obornik M."/>
            <person name="Parker M.S."/>
            <person name="Palenik B."/>
            <person name="Pazour G.J."/>
            <person name="Richardson P.M."/>
            <person name="Rynearson T.A."/>
            <person name="Saito M.A."/>
            <person name="Schwartz D.C."/>
            <person name="Thamatrakoln K."/>
            <person name="Valentin K."/>
            <person name="Vardi A."/>
            <person name="Wilkerson F.P."/>
            <person name="Rokhsar D.S."/>
        </authorList>
    </citation>
    <scope>NUCLEOTIDE SEQUENCE [LARGE SCALE GENOMIC DNA]</scope>
    <source>
        <strain evidence="10 11">CCMP1335</strain>
    </source>
</reference>
<dbReference type="PANTHER" id="PTHR12137:SF54">
    <property type="entry name" value="CARBOHYDRATE SULFOTRANSFERASE"/>
    <property type="match status" value="1"/>
</dbReference>
<proteinExistence type="inferred from homology"/>
<organism evidence="10 11">
    <name type="scientific">Thalassiosira pseudonana</name>
    <name type="common">Marine diatom</name>
    <name type="synonym">Cyclotella nana</name>
    <dbReference type="NCBI Taxonomy" id="35128"/>
    <lineage>
        <taxon>Eukaryota</taxon>
        <taxon>Sar</taxon>
        <taxon>Stramenopiles</taxon>
        <taxon>Ochrophyta</taxon>
        <taxon>Bacillariophyta</taxon>
        <taxon>Coscinodiscophyceae</taxon>
        <taxon>Thalassiosirophycidae</taxon>
        <taxon>Thalassiosirales</taxon>
        <taxon>Thalassiosiraceae</taxon>
        <taxon>Thalassiosira</taxon>
    </lineage>
</organism>
<evidence type="ECO:0000256" key="1">
    <source>
        <dbReference type="ARBA" id="ARBA00004323"/>
    </source>
</evidence>
<dbReference type="GO" id="GO:0000139">
    <property type="term" value="C:Golgi membrane"/>
    <property type="evidence" value="ECO:0007669"/>
    <property type="project" value="UniProtKB-SubCell"/>
</dbReference>
<dbReference type="Proteomes" id="UP000001449">
    <property type="component" value="Chromosome 20"/>
</dbReference>
<dbReference type="KEGG" id="tps:THAPSDRAFT_11617"/>
<keyword evidence="9" id="KW-0732">Signal</keyword>
<evidence type="ECO:0000256" key="8">
    <source>
        <dbReference type="ARBA" id="ARBA00023180"/>
    </source>
</evidence>
<keyword evidence="5" id="KW-1133">Transmembrane helix</keyword>
<keyword evidence="11" id="KW-1185">Reference proteome</keyword>
<keyword evidence="6" id="KW-0333">Golgi apparatus</keyword>
<feature type="chain" id="PRO_5002866579" description="Sulfotransferase domain-containing protein" evidence="9">
    <location>
        <begin position="26"/>
        <end position="451"/>
    </location>
</feature>
<evidence type="ECO:0000313" key="11">
    <source>
        <dbReference type="Proteomes" id="UP000001449"/>
    </source>
</evidence>
<dbReference type="InterPro" id="IPR027417">
    <property type="entry name" value="P-loop_NTPase"/>
</dbReference>
<keyword evidence="8" id="KW-0325">Glycoprotein</keyword>
<protein>
    <recommendedName>
        <fullName evidence="12">Sulfotransferase domain-containing protein</fullName>
    </recommendedName>
</protein>
<reference evidence="10 11" key="2">
    <citation type="journal article" date="2008" name="Nature">
        <title>The Phaeodactylum genome reveals the evolutionary history of diatom genomes.</title>
        <authorList>
            <person name="Bowler C."/>
            <person name="Allen A.E."/>
            <person name="Badger J.H."/>
            <person name="Grimwood J."/>
            <person name="Jabbari K."/>
            <person name="Kuo A."/>
            <person name="Maheswari U."/>
            <person name="Martens C."/>
            <person name="Maumus F."/>
            <person name="Otillar R.P."/>
            <person name="Rayko E."/>
            <person name="Salamov A."/>
            <person name="Vandepoele K."/>
            <person name="Beszteri B."/>
            <person name="Gruber A."/>
            <person name="Heijde M."/>
            <person name="Katinka M."/>
            <person name="Mock T."/>
            <person name="Valentin K."/>
            <person name="Verret F."/>
            <person name="Berges J.A."/>
            <person name="Brownlee C."/>
            <person name="Cadoret J.P."/>
            <person name="Chiovitti A."/>
            <person name="Choi C.J."/>
            <person name="Coesel S."/>
            <person name="De Martino A."/>
            <person name="Detter J.C."/>
            <person name="Durkin C."/>
            <person name="Falciatore A."/>
            <person name="Fournet J."/>
            <person name="Haruta M."/>
            <person name="Huysman M.J."/>
            <person name="Jenkins B.D."/>
            <person name="Jiroutova K."/>
            <person name="Jorgensen R.E."/>
            <person name="Joubert Y."/>
            <person name="Kaplan A."/>
            <person name="Kroger N."/>
            <person name="Kroth P.G."/>
            <person name="La Roche J."/>
            <person name="Lindquist E."/>
            <person name="Lommer M."/>
            <person name="Martin-Jezequel V."/>
            <person name="Lopez P.J."/>
            <person name="Lucas S."/>
            <person name="Mangogna M."/>
            <person name="McGinnis K."/>
            <person name="Medlin L.K."/>
            <person name="Montsant A."/>
            <person name="Oudot-Le Secq M.P."/>
            <person name="Napoli C."/>
            <person name="Obornik M."/>
            <person name="Parker M.S."/>
            <person name="Petit J.L."/>
            <person name="Porcel B.M."/>
            <person name="Poulsen N."/>
            <person name="Robison M."/>
            <person name="Rychlewski L."/>
            <person name="Rynearson T.A."/>
            <person name="Schmutz J."/>
            <person name="Shapiro H."/>
            <person name="Siaut M."/>
            <person name="Stanley M."/>
            <person name="Sussman M.R."/>
            <person name="Taylor A.R."/>
            <person name="Vardi A."/>
            <person name="von Dassow P."/>
            <person name="Vyverman W."/>
            <person name="Willis A."/>
            <person name="Wyrwicz L.S."/>
            <person name="Rokhsar D.S."/>
            <person name="Weissenbach J."/>
            <person name="Armbrust E.V."/>
            <person name="Green B.R."/>
            <person name="Van de Peer Y."/>
            <person name="Grigoriev I.V."/>
        </authorList>
    </citation>
    <scope>NUCLEOTIDE SEQUENCE [LARGE SCALE GENOMIC DNA]</scope>
    <source>
        <strain evidence="10 11">CCMP1335</strain>
    </source>
</reference>
<accession>B8CF23</accession>
<dbReference type="PaxDb" id="35128-Thaps11617"/>
<comment type="subcellular location">
    <subcellularLocation>
        <location evidence="1">Golgi apparatus membrane</location>
        <topology evidence="1">Single-pass type II membrane protein</topology>
    </subcellularLocation>
</comment>
<keyword evidence="7" id="KW-0472">Membrane</keyword>
<dbReference type="GO" id="GO:0008146">
    <property type="term" value="F:sulfotransferase activity"/>
    <property type="evidence" value="ECO:0000318"/>
    <property type="project" value="GO_Central"/>
</dbReference>
<evidence type="ECO:0000256" key="6">
    <source>
        <dbReference type="ARBA" id="ARBA00023034"/>
    </source>
</evidence>
<name>B8CF23_THAPS</name>
<evidence type="ECO:0000256" key="5">
    <source>
        <dbReference type="ARBA" id="ARBA00022989"/>
    </source>
</evidence>
<dbReference type="GeneID" id="7447774"/>
<dbReference type="eggNOG" id="ENOG502S96K">
    <property type="taxonomic scope" value="Eukaryota"/>
</dbReference>
<dbReference type="EMBL" id="CM000652">
    <property type="protein sequence ID" value="EED88134.1"/>
    <property type="molecule type" value="Genomic_DNA"/>
</dbReference>
<sequence>MVDVTPRKSLIKLIALTVLLLVSLASQFSFDASFYQPETVSSSSSSASRNYRIIQSKKKATSTTTAATAKQLKYSHKQKSIIAKFNKVTNHNNSLFVQRTDFSLLSYNEATTPIVNEEYKLVLFANPKIGSTVLKQLMRRMMGYEDYDANTWGKEKYPHKCGMVNVTNENGEVTGSYCRYNGLNYTSQFSIQQVNEMMTSDEWTRATFVRDPKERVLSAFLMLRPRLDITPKMIKRAKRGLYTKRVDYGPPPQLRNCCAKMAPTGDFNWELLCVNHVQTFEGFLDMIDRVPTGDDTITSADYNSRRLLGANKEEFSPARLRVSEPCKDIHWQPLNDWRMELKLFSRLNFIGHLETAQHDIHRLLDRLHHDAWEKFGTSGWGEYRNESMFESSSTVNHARNTGVHLKEHYTRDDIEQRVERMYNADYDNKYLDLERLKIGEAESFYESRAWE</sequence>
<evidence type="ECO:0000256" key="9">
    <source>
        <dbReference type="SAM" id="SignalP"/>
    </source>
</evidence>
<evidence type="ECO:0000256" key="4">
    <source>
        <dbReference type="ARBA" id="ARBA00022692"/>
    </source>
</evidence>
<evidence type="ECO:0008006" key="12">
    <source>
        <dbReference type="Google" id="ProtNLM"/>
    </source>
</evidence>
<dbReference type="HOGENOM" id="CLU_607653_0_0_1"/>
<feature type="signal peptide" evidence="9">
    <location>
        <begin position="1"/>
        <end position="25"/>
    </location>
</feature>
<dbReference type="Gene3D" id="3.40.50.300">
    <property type="entry name" value="P-loop containing nucleotide triphosphate hydrolases"/>
    <property type="match status" value="1"/>
</dbReference>
<dbReference type="InParanoid" id="B8CF23"/>
<evidence type="ECO:0000256" key="7">
    <source>
        <dbReference type="ARBA" id="ARBA00023136"/>
    </source>
</evidence>